<dbReference type="InterPro" id="IPR000551">
    <property type="entry name" value="MerR-type_HTH_dom"/>
</dbReference>
<keyword evidence="1" id="KW-0238">DNA-binding</keyword>
<dbReference type="PANTHER" id="PTHR30204">
    <property type="entry name" value="REDOX-CYCLING DRUG-SENSING TRANSCRIPTIONAL ACTIVATOR SOXR"/>
    <property type="match status" value="1"/>
</dbReference>
<evidence type="ECO:0000256" key="2">
    <source>
        <dbReference type="SAM" id="Coils"/>
    </source>
</evidence>
<comment type="caution">
    <text evidence="4">The sequence shown here is derived from an EMBL/GenBank/DDBJ whole genome shotgun (WGS) entry which is preliminary data.</text>
</comment>
<feature type="coiled-coil region" evidence="2">
    <location>
        <begin position="80"/>
        <end position="107"/>
    </location>
</feature>
<dbReference type="STRING" id="239498.AXK60_01610"/>
<dbReference type="OrthoDB" id="4569196at2"/>
<dbReference type="RefSeq" id="WP_068569230.1">
    <property type="nucleotide sequence ID" value="NZ_LSRF01000001.1"/>
</dbReference>
<dbReference type="SMART" id="SM00422">
    <property type="entry name" value="HTH_MERR"/>
    <property type="match status" value="1"/>
</dbReference>
<evidence type="ECO:0000313" key="5">
    <source>
        <dbReference type="Proteomes" id="UP000070258"/>
    </source>
</evidence>
<dbReference type="Pfam" id="PF13411">
    <property type="entry name" value="MerR_1"/>
    <property type="match status" value="1"/>
</dbReference>
<dbReference type="EMBL" id="LSRF01000001">
    <property type="protein sequence ID" value="KXP14618.1"/>
    <property type="molecule type" value="Genomic_DNA"/>
</dbReference>
<dbReference type="Gene3D" id="1.10.1660.10">
    <property type="match status" value="1"/>
</dbReference>
<feature type="domain" description="HTH merR-type" evidence="3">
    <location>
        <begin position="1"/>
        <end position="69"/>
    </location>
</feature>
<dbReference type="Proteomes" id="UP000070258">
    <property type="component" value="Unassembled WGS sequence"/>
</dbReference>
<dbReference type="GO" id="GO:0003700">
    <property type="term" value="F:DNA-binding transcription factor activity"/>
    <property type="evidence" value="ECO:0007669"/>
    <property type="project" value="InterPro"/>
</dbReference>
<dbReference type="InterPro" id="IPR047057">
    <property type="entry name" value="MerR_fam"/>
</dbReference>
<keyword evidence="2" id="KW-0175">Coiled coil</keyword>
<dbReference type="SUPFAM" id="SSF46955">
    <property type="entry name" value="Putative DNA-binding domain"/>
    <property type="match status" value="1"/>
</dbReference>
<dbReference type="PROSITE" id="PS50937">
    <property type="entry name" value="HTH_MERR_2"/>
    <property type="match status" value="1"/>
</dbReference>
<evidence type="ECO:0000259" key="3">
    <source>
        <dbReference type="PROSITE" id="PS50937"/>
    </source>
</evidence>
<evidence type="ECO:0000313" key="4">
    <source>
        <dbReference type="EMBL" id="KXP14618.1"/>
    </source>
</evidence>
<organism evidence="4 5">
    <name type="scientific">Tsukamurella pseudospumae</name>
    <dbReference type="NCBI Taxonomy" id="239498"/>
    <lineage>
        <taxon>Bacteria</taxon>
        <taxon>Bacillati</taxon>
        <taxon>Actinomycetota</taxon>
        <taxon>Actinomycetes</taxon>
        <taxon>Mycobacteriales</taxon>
        <taxon>Tsukamurellaceae</taxon>
        <taxon>Tsukamurella</taxon>
    </lineage>
</organism>
<proteinExistence type="predicted"/>
<evidence type="ECO:0000256" key="1">
    <source>
        <dbReference type="ARBA" id="ARBA00023125"/>
    </source>
</evidence>
<protein>
    <recommendedName>
        <fullName evidence="3">HTH merR-type domain-containing protein</fullName>
    </recommendedName>
</protein>
<dbReference type="GO" id="GO:0003677">
    <property type="term" value="F:DNA binding"/>
    <property type="evidence" value="ECO:0007669"/>
    <property type="project" value="UniProtKB-KW"/>
</dbReference>
<dbReference type="AlphaFoldDB" id="A0A138AVZ0"/>
<dbReference type="InterPro" id="IPR009061">
    <property type="entry name" value="DNA-bd_dom_put_sf"/>
</dbReference>
<name>A0A138AVZ0_9ACTN</name>
<sequence length="252" mass="27598">MRIGDLARIVGTSTRAVRHYHRIGLLPEPARESNGYRTYTLDDVVLLLRVRRLVALGMSLDEIGDVLDEDERGRDLDEVLAELDADLARQAEEIEERRRQLAELRRADPGRPLTERVGAIADRIADAYAGHSSAARMELAVMEVLTSVVPGAVETYEAAIDDPALVALSGDIAADFEALADAEPDDPRIAALVDRIVAASDRIHLAVPEEAGPARIAVEDVTAWFDAADWMSEAQRRCVLLMVQRLAEGRSA</sequence>
<accession>A0A138AVZ0</accession>
<dbReference type="PANTHER" id="PTHR30204:SF93">
    <property type="entry name" value="HTH MERR-TYPE DOMAIN-CONTAINING PROTEIN"/>
    <property type="match status" value="1"/>
</dbReference>
<gene>
    <name evidence="4" type="ORF">AXK60_01610</name>
</gene>
<reference evidence="5" key="1">
    <citation type="submission" date="2016-02" db="EMBL/GenBank/DDBJ databases">
        <authorList>
            <person name="Wen L."/>
            <person name="He K."/>
            <person name="Yang H."/>
        </authorList>
    </citation>
    <scope>NUCLEOTIDE SEQUENCE [LARGE SCALE GENOMIC DNA]</scope>
    <source>
        <strain evidence="5">JCM 15929</strain>
    </source>
</reference>